<name>A0AAV2RHM9_MEGNR</name>
<dbReference type="EC" id="2.8.2.-" evidence="9"/>
<dbReference type="GO" id="GO:0000139">
    <property type="term" value="C:Golgi membrane"/>
    <property type="evidence" value="ECO:0007669"/>
    <property type="project" value="UniProtKB-SubCell"/>
</dbReference>
<keyword evidence="9" id="KW-0119">Carbohydrate metabolism</keyword>
<evidence type="ECO:0000256" key="3">
    <source>
        <dbReference type="ARBA" id="ARBA00022679"/>
    </source>
</evidence>
<sequence>MSKKSGNKNNKKYKHNEDVTPACEDLTPDYSTDDANITVFLNRHTDQGAEWIHPTFTQFLTRVRDDMRQMWQTGGECVINKHWRPYWVSCGPCQLDYNVIAKFETLDLDNEYIIQESNLQGKFTNMHTHSANSDGFKSTSEAIKHYFSEVPVELLREIVDLYDPDFQLFEYDPQPFLNLGKS</sequence>
<evidence type="ECO:0000313" key="11">
    <source>
        <dbReference type="Proteomes" id="UP001497623"/>
    </source>
</evidence>
<dbReference type="InterPro" id="IPR005331">
    <property type="entry name" value="Sulfotransferase"/>
</dbReference>
<evidence type="ECO:0000256" key="6">
    <source>
        <dbReference type="ARBA" id="ARBA00023034"/>
    </source>
</evidence>
<proteinExistence type="inferred from homology"/>
<evidence type="ECO:0000256" key="2">
    <source>
        <dbReference type="ARBA" id="ARBA00006339"/>
    </source>
</evidence>
<keyword evidence="7" id="KW-0472">Membrane</keyword>
<evidence type="ECO:0000256" key="1">
    <source>
        <dbReference type="ARBA" id="ARBA00004323"/>
    </source>
</evidence>
<keyword evidence="5" id="KW-1133">Transmembrane helix</keyword>
<keyword evidence="4" id="KW-0812">Transmembrane</keyword>
<keyword evidence="11" id="KW-1185">Reference proteome</keyword>
<dbReference type="AlphaFoldDB" id="A0AAV2RHM9"/>
<dbReference type="GO" id="GO:0016051">
    <property type="term" value="P:carbohydrate biosynthetic process"/>
    <property type="evidence" value="ECO:0007669"/>
    <property type="project" value="InterPro"/>
</dbReference>
<dbReference type="InterPro" id="IPR018011">
    <property type="entry name" value="Carb_sulfotrans_8-10"/>
</dbReference>
<evidence type="ECO:0000256" key="8">
    <source>
        <dbReference type="ARBA" id="ARBA00023180"/>
    </source>
</evidence>
<organism evidence="10 11">
    <name type="scientific">Meganyctiphanes norvegica</name>
    <name type="common">Northern krill</name>
    <name type="synonym">Thysanopoda norvegica</name>
    <dbReference type="NCBI Taxonomy" id="48144"/>
    <lineage>
        <taxon>Eukaryota</taxon>
        <taxon>Metazoa</taxon>
        <taxon>Ecdysozoa</taxon>
        <taxon>Arthropoda</taxon>
        <taxon>Crustacea</taxon>
        <taxon>Multicrustacea</taxon>
        <taxon>Malacostraca</taxon>
        <taxon>Eumalacostraca</taxon>
        <taxon>Eucarida</taxon>
        <taxon>Euphausiacea</taxon>
        <taxon>Euphausiidae</taxon>
        <taxon>Meganyctiphanes</taxon>
    </lineage>
</organism>
<protein>
    <recommendedName>
        <fullName evidence="9">Carbohydrate sulfotransferase</fullName>
        <ecNumber evidence="9">2.8.2.-</ecNumber>
    </recommendedName>
</protein>
<evidence type="ECO:0000313" key="10">
    <source>
        <dbReference type="EMBL" id="CAL4124009.1"/>
    </source>
</evidence>
<keyword evidence="8 9" id="KW-0325">Glycoprotein</keyword>
<dbReference type="Pfam" id="PF03567">
    <property type="entry name" value="Sulfotransfer_2"/>
    <property type="match status" value="1"/>
</dbReference>
<reference evidence="10 11" key="1">
    <citation type="submission" date="2024-05" db="EMBL/GenBank/DDBJ databases">
        <authorList>
            <person name="Wallberg A."/>
        </authorList>
    </citation>
    <scope>NUCLEOTIDE SEQUENCE [LARGE SCALE GENOMIC DNA]</scope>
</reference>
<keyword evidence="3 9" id="KW-0808">Transferase</keyword>
<dbReference type="PANTHER" id="PTHR12137">
    <property type="entry name" value="CARBOHYDRATE SULFOTRANSFERASE"/>
    <property type="match status" value="1"/>
</dbReference>
<dbReference type="PANTHER" id="PTHR12137:SF54">
    <property type="entry name" value="CARBOHYDRATE SULFOTRANSFERASE"/>
    <property type="match status" value="1"/>
</dbReference>
<accession>A0AAV2RHM9</accession>
<dbReference type="Proteomes" id="UP001497623">
    <property type="component" value="Unassembled WGS sequence"/>
</dbReference>
<keyword evidence="9" id="KW-0735">Signal-anchor</keyword>
<keyword evidence="6 9" id="KW-0333">Golgi apparatus</keyword>
<dbReference type="EMBL" id="CAXKWB010021963">
    <property type="protein sequence ID" value="CAL4124009.1"/>
    <property type="molecule type" value="Genomic_DNA"/>
</dbReference>
<comment type="subcellular location">
    <subcellularLocation>
        <location evidence="1 9">Golgi apparatus membrane</location>
        <topology evidence="1 9">Single-pass type II membrane protein</topology>
    </subcellularLocation>
</comment>
<evidence type="ECO:0000256" key="7">
    <source>
        <dbReference type="ARBA" id="ARBA00023136"/>
    </source>
</evidence>
<comment type="caution">
    <text evidence="10">The sequence shown here is derived from an EMBL/GenBank/DDBJ whole genome shotgun (WGS) entry which is preliminary data.</text>
</comment>
<comment type="similarity">
    <text evidence="2 9">Belongs to the sulfotransferase 2 family.</text>
</comment>
<gene>
    <name evidence="10" type="ORF">MNOR_LOCUS24176</name>
</gene>
<evidence type="ECO:0000256" key="5">
    <source>
        <dbReference type="ARBA" id="ARBA00022989"/>
    </source>
</evidence>
<dbReference type="GO" id="GO:0008146">
    <property type="term" value="F:sulfotransferase activity"/>
    <property type="evidence" value="ECO:0007669"/>
    <property type="project" value="InterPro"/>
</dbReference>
<evidence type="ECO:0000256" key="4">
    <source>
        <dbReference type="ARBA" id="ARBA00022692"/>
    </source>
</evidence>
<evidence type="ECO:0000256" key="9">
    <source>
        <dbReference type="RuleBase" id="RU364020"/>
    </source>
</evidence>